<dbReference type="GO" id="GO:0002161">
    <property type="term" value="F:aminoacyl-tRNA deacylase activity"/>
    <property type="evidence" value="ECO:0007669"/>
    <property type="project" value="InterPro"/>
</dbReference>
<protein>
    <recommendedName>
        <fullName evidence="12">Proline--tRNA ligase</fullName>
        <ecNumber evidence="12">6.1.1.15</ecNumber>
    </recommendedName>
    <alternativeName>
        <fullName evidence="12">Prolyl-tRNA synthetase</fullName>
        <shortName evidence="12">ProRS</shortName>
    </alternativeName>
</protein>
<dbReference type="AlphaFoldDB" id="A0A841GPZ6"/>
<keyword evidence="15" id="KW-1185">Reference proteome</keyword>
<dbReference type="Gene3D" id="3.30.930.10">
    <property type="entry name" value="Bira Bifunctional Protein, Domain 2"/>
    <property type="match status" value="2"/>
</dbReference>
<organism evidence="14 15">
    <name type="scientific">Thermosipho japonicus</name>
    <dbReference type="NCBI Taxonomy" id="90323"/>
    <lineage>
        <taxon>Bacteria</taxon>
        <taxon>Thermotogati</taxon>
        <taxon>Thermotogota</taxon>
        <taxon>Thermotogae</taxon>
        <taxon>Thermotogales</taxon>
        <taxon>Fervidobacteriaceae</taxon>
        <taxon>Thermosipho</taxon>
    </lineage>
</organism>
<evidence type="ECO:0000313" key="14">
    <source>
        <dbReference type="EMBL" id="MBB6063324.1"/>
    </source>
</evidence>
<keyword evidence="7 12" id="KW-0648">Protein biosynthesis</keyword>
<keyword evidence="6 12" id="KW-0067">ATP-binding</keyword>
<evidence type="ECO:0000256" key="6">
    <source>
        <dbReference type="ARBA" id="ARBA00022840"/>
    </source>
</evidence>
<keyword evidence="4 12" id="KW-0436">Ligase</keyword>
<comment type="subunit">
    <text evidence="2 12">Homodimer.</text>
</comment>
<dbReference type="InterPro" id="IPR004500">
    <property type="entry name" value="Pro-tRNA-synth_IIa_bac-type"/>
</dbReference>
<evidence type="ECO:0000256" key="12">
    <source>
        <dbReference type="HAMAP-Rule" id="MF_01569"/>
    </source>
</evidence>
<dbReference type="EMBL" id="JACHEX010000005">
    <property type="protein sequence ID" value="MBB6063324.1"/>
    <property type="molecule type" value="Genomic_DNA"/>
</dbReference>
<dbReference type="CDD" id="cd00779">
    <property type="entry name" value="ProRS_core_prok"/>
    <property type="match status" value="1"/>
</dbReference>
<dbReference type="EC" id="6.1.1.15" evidence="12"/>
<name>A0A841GPZ6_9BACT</name>
<dbReference type="GO" id="GO:0004827">
    <property type="term" value="F:proline-tRNA ligase activity"/>
    <property type="evidence" value="ECO:0007669"/>
    <property type="project" value="UniProtKB-UniRule"/>
</dbReference>
<sequence length="561" mass="64011">MRFSRLYAPTLREDPSDAEIPSQALLQRAGFIRKIAAGVYTYLPLARRTLLKIENIVREEMNKIGAQEILMPIIQPAELWQRSGRWDDYGPEMMKLKDRHNRDFTLGPTHEELVTELIRNELNSYKQLPVSLYQITTKFRDEIRPRFGVLRAREFIMKDAYSFHDSWESLDETYQLFKNAYSKIMERIGLRYSIIEAATGAIGGNESHEFVAFANTGESNVLYCDCGYAGSDERVPYKGDYEKDDEAEKKLEKVYTPNIRTVEQVAEFLNVPIRKIVKSLVFKGREGFVMALVPGDRELNFEKLKAYLGDQSLQMAEANEILEEFGVPIGFLGPVGADKVRIVADYGIKYMKNFVVGGMEKDYHYINVNLDRDFKVSEWTDLVVVQIGDPCPVCGKPLKGEKGIELGHIFKLGTKYSDSMNVKYMDKDGKMKSFIMGCYGWGISRTLGAIVEQLHDDDGIIWPRSVAPYEVDIVVVGKEKEKEFSEKLYSYLLDKGVDVIIDDRNVSPGVKFKDADLIGFPLRITVGRKLKEGKVEIKERGREAILIDANMEQILNAINEI</sequence>
<dbReference type="InterPro" id="IPR002314">
    <property type="entry name" value="aa-tRNA-synt_IIb"/>
</dbReference>
<keyword evidence="8 12" id="KW-0030">Aminoacyl-tRNA synthetase</keyword>
<dbReference type="FunFam" id="3.30.930.10:FF:000167">
    <property type="entry name" value="Proline--tRNA ligase"/>
    <property type="match status" value="1"/>
</dbReference>
<evidence type="ECO:0000256" key="5">
    <source>
        <dbReference type="ARBA" id="ARBA00022741"/>
    </source>
</evidence>
<dbReference type="PRINTS" id="PR01046">
    <property type="entry name" value="TRNASYNTHPRO"/>
</dbReference>
<dbReference type="Proteomes" id="UP000555828">
    <property type="component" value="Unassembled WGS sequence"/>
</dbReference>
<comment type="caution">
    <text evidence="14">The sequence shown here is derived from an EMBL/GenBank/DDBJ whole genome shotgun (WGS) entry which is preliminary data.</text>
</comment>
<dbReference type="InterPro" id="IPR044140">
    <property type="entry name" value="ProRS_anticodon_short"/>
</dbReference>
<dbReference type="RefSeq" id="WP_184619902.1">
    <property type="nucleotide sequence ID" value="NZ_JACHEX010000005.1"/>
</dbReference>
<dbReference type="PANTHER" id="PTHR42753:SF2">
    <property type="entry name" value="PROLINE--TRNA LIGASE"/>
    <property type="match status" value="1"/>
</dbReference>
<dbReference type="InterPro" id="IPR002316">
    <property type="entry name" value="Pro-tRNA-ligase_IIa"/>
</dbReference>
<dbReference type="NCBIfam" id="NF006625">
    <property type="entry name" value="PRK09194.1"/>
    <property type="match status" value="1"/>
</dbReference>
<dbReference type="NCBIfam" id="TIGR00409">
    <property type="entry name" value="proS_fam_II"/>
    <property type="match status" value="1"/>
</dbReference>
<evidence type="ECO:0000259" key="13">
    <source>
        <dbReference type="PROSITE" id="PS50862"/>
    </source>
</evidence>
<dbReference type="HAMAP" id="MF_01569">
    <property type="entry name" value="Pro_tRNA_synth_type1"/>
    <property type="match status" value="1"/>
</dbReference>
<dbReference type="PANTHER" id="PTHR42753">
    <property type="entry name" value="MITOCHONDRIAL RIBOSOME PROTEIN L39/PROLYL-TRNA LIGASE FAMILY MEMBER"/>
    <property type="match status" value="1"/>
</dbReference>
<gene>
    <name evidence="12" type="primary">proS</name>
    <name evidence="14" type="ORF">HNP65_001788</name>
</gene>
<feature type="domain" description="Aminoacyl-transfer RNA synthetases class-II family profile" evidence="13">
    <location>
        <begin position="52"/>
        <end position="463"/>
    </location>
</feature>
<dbReference type="InterPro" id="IPR045864">
    <property type="entry name" value="aa-tRNA-synth_II/BPL/LPL"/>
</dbReference>
<comment type="domain">
    <text evidence="12">Consists of three domains: the N-terminal catalytic domain, the editing domain and the C-terminal anticodon-binding domain.</text>
</comment>
<dbReference type="Gene3D" id="3.40.50.800">
    <property type="entry name" value="Anticodon-binding domain"/>
    <property type="match status" value="1"/>
</dbReference>
<comment type="similarity">
    <text evidence="11 12">Belongs to the class-II aminoacyl-tRNA synthetase family. ProS type 1 subfamily.</text>
</comment>
<evidence type="ECO:0000256" key="9">
    <source>
        <dbReference type="ARBA" id="ARBA00047671"/>
    </source>
</evidence>
<dbReference type="CDD" id="cd04334">
    <property type="entry name" value="ProRS-INS"/>
    <property type="match status" value="1"/>
</dbReference>
<keyword evidence="3 12" id="KW-0963">Cytoplasm</keyword>
<evidence type="ECO:0000256" key="2">
    <source>
        <dbReference type="ARBA" id="ARBA00011738"/>
    </source>
</evidence>
<accession>A0A841GPZ6</accession>
<dbReference type="InterPro" id="IPR007214">
    <property type="entry name" value="YbaK/aa-tRNA-synth-assoc-dom"/>
</dbReference>
<dbReference type="SUPFAM" id="SSF52954">
    <property type="entry name" value="Class II aaRS ABD-related"/>
    <property type="match status" value="1"/>
</dbReference>
<dbReference type="InterPro" id="IPR036754">
    <property type="entry name" value="YbaK/aa-tRNA-synt-asso_dom_sf"/>
</dbReference>
<dbReference type="FunFam" id="3.30.930.10:FF:000065">
    <property type="entry name" value="Proline--tRNA ligase"/>
    <property type="match status" value="1"/>
</dbReference>
<dbReference type="InterPro" id="IPR036621">
    <property type="entry name" value="Anticodon-bd_dom_sf"/>
</dbReference>
<proteinExistence type="inferred from homology"/>
<dbReference type="GO" id="GO:0005524">
    <property type="term" value="F:ATP binding"/>
    <property type="evidence" value="ECO:0007669"/>
    <property type="project" value="UniProtKB-UniRule"/>
</dbReference>
<dbReference type="Pfam" id="PF04073">
    <property type="entry name" value="tRNA_edit"/>
    <property type="match status" value="1"/>
</dbReference>
<evidence type="ECO:0000256" key="4">
    <source>
        <dbReference type="ARBA" id="ARBA00022598"/>
    </source>
</evidence>
<evidence type="ECO:0000256" key="10">
    <source>
        <dbReference type="ARBA" id="ARBA00053664"/>
    </source>
</evidence>
<dbReference type="PROSITE" id="PS50862">
    <property type="entry name" value="AA_TRNA_LIGASE_II"/>
    <property type="match status" value="1"/>
</dbReference>
<comment type="subcellular location">
    <subcellularLocation>
        <location evidence="1 12">Cytoplasm</location>
    </subcellularLocation>
</comment>
<dbReference type="InterPro" id="IPR023717">
    <property type="entry name" value="Pro-tRNA-Synthase_IIa_type1"/>
</dbReference>
<dbReference type="GO" id="GO:0006433">
    <property type="term" value="P:prolyl-tRNA aminoacylation"/>
    <property type="evidence" value="ECO:0007669"/>
    <property type="project" value="UniProtKB-UniRule"/>
</dbReference>
<dbReference type="InterPro" id="IPR006195">
    <property type="entry name" value="aa-tRNA-synth_II"/>
</dbReference>
<evidence type="ECO:0000313" key="15">
    <source>
        <dbReference type="Proteomes" id="UP000555828"/>
    </source>
</evidence>
<dbReference type="CDD" id="cd00861">
    <property type="entry name" value="ProRS_anticodon_short"/>
    <property type="match status" value="1"/>
</dbReference>
<keyword evidence="5 12" id="KW-0547">Nucleotide-binding</keyword>
<dbReference type="Pfam" id="PF00587">
    <property type="entry name" value="tRNA-synt_2b"/>
    <property type="match status" value="1"/>
</dbReference>
<dbReference type="SUPFAM" id="SSF55681">
    <property type="entry name" value="Class II aaRS and biotin synthetases"/>
    <property type="match status" value="1"/>
</dbReference>
<evidence type="ECO:0000256" key="11">
    <source>
        <dbReference type="ARBA" id="ARBA00060755"/>
    </source>
</evidence>
<dbReference type="SUPFAM" id="SSF55826">
    <property type="entry name" value="YbaK/ProRS associated domain"/>
    <property type="match status" value="1"/>
</dbReference>
<evidence type="ECO:0000256" key="3">
    <source>
        <dbReference type="ARBA" id="ARBA00022490"/>
    </source>
</evidence>
<evidence type="ECO:0000256" key="1">
    <source>
        <dbReference type="ARBA" id="ARBA00004496"/>
    </source>
</evidence>
<comment type="catalytic activity">
    <reaction evidence="9 12">
        <text>tRNA(Pro) + L-proline + ATP = L-prolyl-tRNA(Pro) + AMP + diphosphate</text>
        <dbReference type="Rhea" id="RHEA:14305"/>
        <dbReference type="Rhea" id="RHEA-COMP:9700"/>
        <dbReference type="Rhea" id="RHEA-COMP:9702"/>
        <dbReference type="ChEBI" id="CHEBI:30616"/>
        <dbReference type="ChEBI" id="CHEBI:33019"/>
        <dbReference type="ChEBI" id="CHEBI:60039"/>
        <dbReference type="ChEBI" id="CHEBI:78442"/>
        <dbReference type="ChEBI" id="CHEBI:78532"/>
        <dbReference type="ChEBI" id="CHEBI:456215"/>
        <dbReference type="EC" id="6.1.1.15"/>
    </reaction>
</comment>
<dbReference type="GO" id="GO:0005829">
    <property type="term" value="C:cytosol"/>
    <property type="evidence" value="ECO:0007669"/>
    <property type="project" value="TreeGrafter"/>
</dbReference>
<reference evidence="14 15" key="1">
    <citation type="submission" date="2020-08" db="EMBL/GenBank/DDBJ databases">
        <title>Genomic Encyclopedia of Type Strains, Phase IV (KMG-IV): sequencing the most valuable type-strain genomes for metagenomic binning, comparative biology and taxonomic classification.</title>
        <authorList>
            <person name="Goeker M."/>
        </authorList>
    </citation>
    <scope>NUCLEOTIDE SEQUENCE [LARGE SCALE GENOMIC DNA]</scope>
    <source>
        <strain evidence="14 15">DSM 13481</strain>
    </source>
</reference>
<dbReference type="InterPro" id="IPR033730">
    <property type="entry name" value="ProRS_core_prok"/>
</dbReference>
<evidence type="ECO:0000256" key="7">
    <source>
        <dbReference type="ARBA" id="ARBA00022917"/>
    </source>
</evidence>
<comment type="function">
    <text evidence="10 12">Catalyzes the attachment of proline to tRNA(Pro) in a two-step reaction: proline is first activated by ATP to form Pro-AMP and then transferred to the acceptor end of tRNA(Pro). As ProRS can inadvertently accommodate and process non-cognate amino acids such as alanine and cysteine, to avoid such errors it has two additional distinct editing activities against alanine. One activity is designated as 'pretransfer' editing and involves the tRNA(Pro)-independent hydrolysis of activated Ala-AMP. The other activity is designated 'posttransfer' editing and involves deacylation of mischarged Ala-tRNA(Pro). The misacylated Cys-tRNA(Pro) is not edited by ProRS.</text>
</comment>
<dbReference type="InterPro" id="IPR050062">
    <property type="entry name" value="Pro-tRNA_synthetase"/>
</dbReference>
<dbReference type="Pfam" id="PF03129">
    <property type="entry name" value="HGTP_anticodon"/>
    <property type="match status" value="1"/>
</dbReference>
<dbReference type="Gene3D" id="3.90.960.10">
    <property type="entry name" value="YbaK/aminoacyl-tRNA synthetase-associated domain"/>
    <property type="match status" value="1"/>
</dbReference>
<dbReference type="InterPro" id="IPR004154">
    <property type="entry name" value="Anticodon-bd"/>
</dbReference>
<evidence type="ECO:0000256" key="8">
    <source>
        <dbReference type="ARBA" id="ARBA00023146"/>
    </source>
</evidence>